<reference evidence="1" key="1">
    <citation type="journal article" date="2021" name="Nat. Commun.">
        <title>Genetic determinants of endophytism in the Arabidopsis root mycobiome.</title>
        <authorList>
            <person name="Mesny F."/>
            <person name="Miyauchi S."/>
            <person name="Thiergart T."/>
            <person name="Pickel B."/>
            <person name="Atanasova L."/>
            <person name="Karlsson M."/>
            <person name="Huettel B."/>
            <person name="Barry K.W."/>
            <person name="Haridas S."/>
            <person name="Chen C."/>
            <person name="Bauer D."/>
            <person name="Andreopoulos W."/>
            <person name="Pangilinan J."/>
            <person name="LaButti K."/>
            <person name="Riley R."/>
            <person name="Lipzen A."/>
            <person name="Clum A."/>
            <person name="Drula E."/>
            <person name="Henrissat B."/>
            <person name="Kohler A."/>
            <person name="Grigoriev I.V."/>
            <person name="Martin F.M."/>
            <person name="Hacquard S."/>
        </authorList>
    </citation>
    <scope>NUCLEOTIDE SEQUENCE</scope>
    <source>
        <strain evidence="1">MPI-CAGE-CH-0230</strain>
    </source>
</reference>
<organism evidence="1 2">
    <name type="scientific">Microdochium trichocladiopsis</name>
    <dbReference type="NCBI Taxonomy" id="1682393"/>
    <lineage>
        <taxon>Eukaryota</taxon>
        <taxon>Fungi</taxon>
        <taxon>Dikarya</taxon>
        <taxon>Ascomycota</taxon>
        <taxon>Pezizomycotina</taxon>
        <taxon>Sordariomycetes</taxon>
        <taxon>Xylariomycetidae</taxon>
        <taxon>Xylariales</taxon>
        <taxon>Microdochiaceae</taxon>
        <taxon>Microdochium</taxon>
    </lineage>
</organism>
<protein>
    <submittedName>
        <fullName evidence="1">Uncharacterized protein</fullName>
    </submittedName>
</protein>
<dbReference type="RefSeq" id="XP_046003948.1">
    <property type="nucleotide sequence ID" value="XM_046157676.1"/>
</dbReference>
<name>A0A9P8XR26_9PEZI</name>
<accession>A0A9P8XR26</accession>
<keyword evidence="2" id="KW-1185">Reference proteome</keyword>
<dbReference type="Proteomes" id="UP000756346">
    <property type="component" value="Unassembled WGS sequence"/>
</dbReference>
<evidence type="ECO:0000313" key="1">
    <source>
        <dbReference type="EMBL" id="KAH7009287.1"/>
    </source>
</evidence>
<proteinExistence type="predicted"/>
<comment type="caution">
    <text evidence="1">The sequence shown here is derived from an EMBL/GenBank/DDBJ whole genome shotgun (WGS) entry which is preliminary data.</text>
</comment>
<dbReference type="GeneID" id="70187222"/>
<sequence length="397" mass="46559">MRDAASDVIAEWCSRDWPQDRALSRLVPELGPIQTEAEALTHSELRERLIELVTNWVDRGLSICPRMSKTSKTGILQHDRWVIQSRCPNYAEEQWSWKQSQSQWAVRPFQESRFNRYYDAVVKDKFSEVQVDFQKELIQMEKQQQEDRDAGIQILTTEITTIEQPETTEDPQWTNEDDSKWFWGPGGSLDEAIKTWTKKGLQKKLIDDYEQDGVNYDYVYDFFENLDTRVNYTPSKLLKMDWVWGNWNYVWNVRVYSHSRNRALLVNPNAVLFKKGAKLYITKLDNESKTVGESVIDLPRKATVYEVICQINFFYARENKASGGLGEAGRYYSHRWDRHYVDLSHFEKYNEELNGLATREWVLARPMAISERCQVMGSLLYLAEASLTGNNTEPSRR</sequence>
<evidence type="ECO:0000313" key="2">
    <source>
        <dbReference type="Proteomes" id="UP000756346"/>
    </source>
</evidence>
<dbReference type="EMBL" id="JAGTJQ010000019">
    <property type="protein sequence ID" value="KAH7009287.1"/>
    <property type="molecule type" value="Genomic_DNA"/>
</dbReference>
<gene>
    <name evidence="1" type="ORF">B0I36DRAFT_356770</name>
</gene>
<dbReference type="AlphaFoldDB" id="A0A9P8XR26"/>